<dbReference type="InterPro" id="IPR036452">
    <property type="entry name" value="Ribo_hydro-like"/>
</dbReference>
<dbReference type="GO" id="GO:0016799">
    <property type="term" value="F:hydrolase activity, hydrolyzing N-glycosyl compounds"/>
    <property type="evidence" value="ECO:0007669"/>
    <property type="project" value="InterPro"/>
</dbReference>
<dbReference type="Proteomes" id="UP000290365">
    <property type="component" value="Chromosome"/>
</dbReference>
<dbReference type="CDD" id="cd02649">
    <property type="entry name" value="nuc_hydro_CeIAG"/>
    <property type="match status" value="1"/>
</dbReference>
<evidence type="ECO:0000256" key="2">
    <source>
        <dbReference type="ARBA" id="ARBA00023295"/>
    </source>
</evidence>
<evidence type="ECO:0000313" key="5">
    <source>
        <dbReference type="Proteomes" id="UP000290365"/>
    </source>
</evidence>
<dbReference type="PROSITE" id="PS01247">
    <property type="entry name" value="IUNH"/>
    <property type="match status" value="1"/>
</dbReference>
<dbReference type="Gene3D" id="3.90.245.10">
    <property type="entry name" value="Ribonucleoside hydrolase-like"/>
    <property type="match status" value="1"/>
</dbReference>
<keyword evidence="2" id="KW-0326">Glycosidase</keyword>
<gene>
    <name evidence="4" type="ORF">EPA93_12055</name>
</gene>
<dbReference type="KEGG" id="kbs:EPA93_12055"/>
<dbReference type="EMBL" id="CP035758">
    <property type="protein sequence ID" value="QBD76696.1"/>
    <property type="molecule type" value="Genomic_DNA"/>
</dbReference>
<dbReference type="Pfam" id="PF01156">
    <property type="entry name" value="IU_nuc_hydro"/>
    <property type="match status" value="1"/>
</dbReference>
<feature type="domain" description="Inosine/uridine-preferring nucleoside hydrolase" evidence="3">
    <location>
        <begin position="5"/>
        <end position="301"/>
    </location>
</feature>
<dbReference type="RefSeq" id="WP_129887723.1">
    <property type="nucleotide sequence ID" value="NZ_CP035758.1"/>
</dbReference>
<evidence type="ECO:0000313" key="4">
    <source>
        <dbReference type="EMBL" id="QBD76696.1"/>
    </source>
</evidence>
<reference evidence="4 5" key="1">
    <citation type="submission" date="2019-01" db="EMBL/GenBank/DDBJ databases">
        <title>Ktedonosporobacter rubrisoli SCAWS-G2.</title>
        <authorList>
            <person name="Huang Y."/>
            <person name="Yan B."/>
        </authorList>
    </citation>
    <scope>NUCLEOTIDE SEQUENCE [LARGE SCALE GENOMIC DNA]</scope>
    <source>
        <strain evidence="4 5">SCAWS-G2</strain>
    </source>
</reference>
<accession>A0A4P6JPK0</accession>
<evidence type="ECO:0000259" key="3">
    <source>
        <dbReference type="Pfam" id="PF01156"/>
    </source>
</evidence>
<dbReference type="OrthoDB" id="9797882at2"/>
<protein>
    <submittedName>
        <fullName evidence="4">Nucleoside hydrolase</fullName>
    </submittedName>
</protein>
<proteinExistence type="predicted"/>
<dbReference type="InterPro" id="IPR052775">
    <property type="entry name" value="IUN_hydrolase"/>
</dbReference>
<dbReference type="AlphaFoldDB" id="A0A4P6JPK0"/>
<dbReference type="SUPFAM" id="SSF53590">
    <property type="entry name" value="Nucleoside hydrolase"/>
    <property type="match status" value="1"/>
</dbReference>
<keyword evidence="5" id="KW-1185">Reference proteome</keyword>
<keyword evidence="1 4" id="KW-0378">Hydrolase</keyword>
<dbReference type="InterPro" id="IPR015910">
    <property type="entry name" value="I/U_nuclsd_hydro_CS"/>
</dbReference>
<dbReference type="PANTHER" id="PTHR46190">
    <property type="entry name" value="SI:CH211-201H21.5-RELATED"/>
    <property type="match status" value="1"/>
</dbReference>
<sequence length="309" mass="33155">MRRFLIDTDTASDDAVALVMAMQAPDVQVEAITVVAGNVPVEQGVQNALYTVELCKKRVPVYQGMAAPILRQLETAQNVHGHDGMGDIGLPLSGRVPAPGHAVDILRETIRRHPHEITLVTLGPLTNVGLALLLDPALARLVKECVIMGGIGQGYGNVTPVAEFNIWVDPEAAKIVFSSGMPITMVGWDISRIWATFDTEEAAAIRRIGTPLAEFCIDIQKSVQTYAIENSHLVGFDLPDPIAMAVALDRASIAESKRLFVEIDAESALSRGQTIVDHLGATGNTPNVEVVLAASRERFLEQLRAAVGA</sequence>
<dbReference type="PANTHER" id="PTHR46190:SF1">
    <property type="entry name" value="SI:CH211-201H21.5"/>
    <property type="match status" value="1"/>
</dbReference>
<name>A0A4P6JPK0_KTERU</name>
<evidence type="ECO:0000256" key="1">
    <source>
        <dbReference type="ARBA" id="ARBA00022801"/>
    </source>
</evidence>
<dbReference type="InterPro" id="IPR001910">
    <property type="entry name" value="Inosine/uridine_hydrolase_dom"/>
</dbReference>
<organism evidence="4 5">
    <name type="scientific">Ktedonosporobacter rubrisoli</name>
    <dbReference type="NCBI Taxonomy" id="2509675"/>
    <lineage>
        <taxon>Bacteria</taxon>
        <taxon>Bacillati</taxon>
        <taxon>Chloroflexota</taxon>
        <taxon>Ktedonobacteria</taxon>
        <taxon>Ktedonobacterales</taxon>
        <taxon>Ktedonosporobacteraceae</taxon>
        <taxon>Ktedonosporobacter</taxon>
    </lineage>
</organism>